<dbReference type="SUPFAM" id="SSF48452">
    <property type="entry name" value="TPR-like"/>
    <property type="match status" value="2"/>
</dbReference>
<dbReference type="Proteomes" id="UP000235616">
    <property type="component" value="Unassembled WGS sequence"/>
</dbReference>
<dbReference type="SMART" id="SM00028">
    <property type="entry name" value="TPR"/>
    <property type="match status" value="11"/>
</dbReference>
<dbReference type="Gene3D" id="1.25.40.10">
    <property type="entry name" value="Tetratricopeptide repeat domain"/>
    <property type="match status" value="6"/>
</dbReference>
<feature type="repeat" description="TPR" evidence="3">
    <location>
        <begin position="370"/>
        <end position="403"/>
    </location>
</feature>
<dbReference type="Gene3D" id="3.40.50.2000">
    <property type="entry name" value="Glycogen Phosphorylase B"/>
    <property type="match status" value="1"/>
</dbReference>
<evidence type="ECO:0000313" key="5">
    <source>
        <dbReference type="Proteomes" id="UP000235616"/>
    </source>
</evidence>
<feature type="repeat" description="TPR" evidence="3">
    <location>
        <begin position="234"/>
        <end position="267"/>
    </location>
</feature>
<keyword evidence="5" id="KW-1185">Reference proteome</keyword>
<gene>
    <name evidence="4" type="ORF">C0Z18_07300</name>
</gene>
<dbReference type="InterPro" id="IPR050498">
    <property type="entry name" value="Ycf3"/>
</dbReference>
<dbReference type="EMBL" id="PNYA01000005">
    <property type="protein sequence ID" value="PMS21651.1"/>
    <property type="molecule type" value="Genomic_DNA"/>
</dbReference>
<evidence type="ECO:0000313" key="4">
    <source>
        <dbReference type="EMBL" id="PMS21651.1"/>
    </source>
</evidence>
<evidence type="ECO:0000256" key="1">
    <source>
        <dbReference type="ARBA" id="ARBA00022737"/>
    </source>
</evidence>
<feature type="repeat" description="TPR" evidence="3">
    <location>
        <begin position="200"/>
        <end position="233"/>
    </location>
</feature>
<dbReference type="SUPFAM" id="SSF53756">
    <property type="entry name" value="UDP-Glycosyltransferase/glycogen phosphorylase"/>
    <property type="match status" value="1"/>
</dbReference>
<dbReference type="InterPro" id="IPR019734">
    <property type="entry name" value="TPR_rpt"/>
</dbReference>
<accession>A0A2N7VWX9</accession>
<keyword evidence="2 3" id="KW-0802">TPR repeat</keyword>
<feature type="repeat" description="TPR" evidence="3">
    <location>
        <begin position="302"/>
        <end position="335"/>
    </location>
</feature>
<evidence type="ECO:0000256" key="3">
    <source>
        <dbReference type="PROSITE-ProRule" id="PRU00339"/>
    </source>
</evidence>
<name>A0A2N7VWX9_9BURK</name>
<dbReference type="InterPro" id="IPR011990">
    <property type="entry name" value="TPR-like_helical_dom_sf"/>
</dbReference>
<comment type="caution">
    <text evidence="4">The sequence shown here is derived from an EMBL/GenBank/DDBJ whole genome shotgun (WGS) entry which is preliminary data.</text>
</comment>
<reference evidence="4 5" key="1">
    <citation type="submission" date="2018-01" db="EMBL/GenBank/DDBJ databases">
        <title>Whole genome analyses suggest that Burkholderia sensu lato contains two further novel genera in the rhizoxinica-symbiotica group Mycetohabitans gen. nov., and Trinickia gen. nov.: implications for the evolution of diazotrophy and nodulation in the Burkholderiaceae.</title>
        <authorList>
            <person name="Estrada-de los Santos P."/>
            <person name="Palmer M."/>
            <person name="Chavez-Ramirez B."/>
            <person name="Beukes C."/>
            <person name="Steenkamp E.T."/>
            <person name="Hirsch A.M."/>
            <person name="Manyaka P."/>
            <person name="Maluk M."/>
            <person name="Lafos M."/>
            <person name="Crook M."/>
            <person name="Gross E."/>
            <person name="Simon M.F."/>
            <person name="Bueno dos Reis Junior F."/>
            <person name="Poole P.S."/>
            <person name="Venter S.N."/>
            <person name="James E.K."/>
        </authorList>
    </citation>
    <scope>NUCLEOTIDE SEQUENCE [LARGE SCALE GENOMIC DNA]</scope>
    <source>
        <strain evidence="4 5">GIMN1.004</strain>
    </source>
</reference>
<dbReference type="Pfam" id="PF13432">
    <property type="entry name" value="TPR_16"/>
    <property type="match status" value="5"/>
</dbReference>
<sequence length="751" mass="83019">MTSNGAGMPLVEEQAVASRARAVERLDSAQIERLLQTARRAHREGALARAESAYEEILALNAEHPDALHMLGAVRFQQGRLHEAEVLMRSSIELRSDPLALANHAAVLAALNRSDEALARLDAALAIDPRHQRSWLQRAGLQAARGLSEQALASYDRLLEINPRFANGYVKHSETLRSLGRPVEALACCERALALDGRTFEACREIGQTLRALGRFREALDSYGQALAAMPGNAEVLFLRGVAWLDLGEPAAALADFNEAIAAYPAFVDALFNSSIALEKLERHEEAIARCDRVLAIDPTHAMALANRGNASRHAGRNREAVEHYARSLDVAPNDPGVLCNYASALIRTDRHVDAIEACERALAVVPRYTPALFTRGRALLETHRYEAALEDFTRVSEAEPSDKLAHFHRGNALRALRAHDEAKAAYARAIEIDPDYVLAHCMRAFLCLSLGDFEAGWAEYEWRWRDAQMDPSRREFAQPRWSANMPLDGKTILLYAEQGLGDTLQFCRYVPLVKALGARVVLEVSDALVPLLRTLDGVDALVARGAPLPPFDLHCPLLSLPMEFHTGMGTIPSSVPYLRADTARIAQWQQRLGVRGRPRIGLVWSGNPQHLNDRNRSMSLSDLLPLLDDGYEWISLQKVVREEDEPILAASPIRQFGDELGDFADTAALTASMDCIVSVDTSVAHLAGAIGRPLLVMLPHTPDFRWMLDRDDSPWYPSARLCRQAVGGEWGDVIEQVRLALRRIAGSERQ</sequence>
<dbReference type="PANTHER" id="PTHR44858:SF1">
    <property type="entry name" value="UDP-N-ACETYLGLUCOSAMINE--PEPTIDE N-ACETYLGLUCOSAMINYLTRANSFERASE SPINDLY-RELATED"/>
    <property type="match status" value="1"/>
</dbReference>
<evidence type="ECO:0000256" key="2">
    <source>
        <dbReference type="ARBA" id="ARBA00022803"/>
    </source>
</evidence>
<organism evidence="4 5">
    <name type="scientific">Trinickia dabaoshanensis</name>
    <dbReference type="NCBI Taxonomy" id="564714"/>
    <lineage>
        <taxon>Bacteria</taxon>
        <taxon>Pseudomonadati</taxon>
        <taxon>Pseudomonadota</taxon>
        <taxon>Betaproteobacteria</taxon>
        <taxon>Burkholderiales</taxon>
        <taxon>Burkholderiaceae</taxon>
        <taxon>Trinickia</taxon>
    </lineage>
</organism>
<dbReference type="PANTHER" id="PTHR44858">
    <property type="entry name" value="TETRATRICOPEPTIDE REPEAT PROTEIN 6"/>
    <property type="match status" value="1"/>
</dbReference>
<protein>
    <submittedName>
        <fullName evidence="4">Uncharacterized protein</fullName>
    </submittedName>
</protein>
<proteinExistence type="predicted"/>
<dbReference type="OrthoDB" id="9814129at2"/>
<feature type="repeat" description="TPR" evidence="3">
    <location>
        <begin position="404"/>
        <end position="437"/>
    </location>
</feature>
<dbReference type="AlphaFoldDB" id="A0A2N7VWX9"/>
<keyword evidence="1" id="KW-0677">Repeat</keyword>
<dbReference type="PROSITE" id="PS50005">
    <property type="entry name" value="TPR"/>
    <property type="match status" value="5"/>
</dbReference>